<sequence length="248" mass="26473">MRALAPSSRRYLHGTKGGSCCLALERASCLPWPLVSPFQASSFCKRPKDSPCHSEGMPGARSVGRMTACGYPPALRGIGGYRLWRYSPYGTFERASCLLLKLFSVPALASCFAFPGEFLLQASKRNQKTRPGIRPQPLLGWGALAASLLPAARRHGPSWTEAALAASCHSSPSATIPLGLLTGRVCRPTTWRANLTSCMPGTRSVGRIPPMAAFALRDYAAMNGAGWPFCSFLSFLAAYTAVNACGLA</sequence>
<reference evidence="1 2" key="1">
    <citation type="submission" date="2018-12" db="EMBL/GenBank/DDBJ databases">
        <authorList>
            <consortium name="Pathogen Informatics"/>
        </authorList>
    </citation>
    <scope>NUCLEOTIDE SEQUENCE [LARGE SCALE GENOMIC DNA]</scope>
    <source>
        <strain evidence="1 2">NCTC10783</strain>
    </source>
</reference>
<proteinExistence type="predicted"/>
<evidence type="ECO:0000313" key="1">
    <source>
        <dbReference type="EMBL" id="VEE44512.1"/>
    </source>
</evidence>
<dbReference type="EMBL" id="LR134300">
    <property type="protein sequence ID" value="VEE44512.1"/>
    <property type="molecule type" value="Genomic_DNA"/>
</dbReference>
<gene>
    <name evidence="1" type="ORF">NCTC10783_00326</name>
</gene>
<protein>
    <submittedName>
        <fullName evidence="1">Uncharacterized protein</fullName>
    </submittedName>
</protein>
<name>A0A3S4NIR5_PSEFL</name>
<dbReference type="AlphaFoldDB" id="A0A3S4NIR5"/>
<evidence type="ECO:0000313" key="2">
    <source>
        <dbReference type="Proteomes" id="UP000278078"/>
    </source>
</evidence>
<organism evidence="1 2">
    <name type="scientific">Pseudomonas fluorescens</name>
    <dbReference type="NCBI Taxonomy" id="294"/>
    <lineage>
        <taxon>Bacteria</taxon>
        <taxon>Pseudomonadati</taxon>
        <taxon>Pseudomonadota</taxon>
        <taxon>Gammaproteobacteria</taxon>
        <taxon>Pseudomonadales</taxon>
        <taxon>Pseudomonadaceae</taxon>
        <taxon>Pseudomonas</taxon>
    </lineage>
</organism>
<accession>A0A3S4NIR5</accession>
<dbReference type="Proteomes" id="UP000278078">
    <property type="component" value="Chromosome"/>
</dbReference>